<evidence type="ECO:0008006" key="2">
    <source>
        <dbReference type="Google" id="ProtNLM"/>
    </source>
</evidence>
<dbReference type="PANTHER" id="PTHR43739">
    <property type="entry name" value="XYLOGLUCANASE (EUROFUNG)"/>
    <property type="match status" value="1"/>
</dbReference>
<dbReference type="PANTHER" id="PTHR43739:SF5">
    <property type="entry name" value="EXO-ALPHA-SIALIDASE"/>
    <property type="match status" value="1"/>
</dbReference>
<reference evidence="1" key="1">
    <citation type="journal article" date="2014" name="Front. Microbiol.">
        <title>High frequency of phylogenetically diverse reductive dehalogenase-homologous genes in deep subseafloor sedimentary metagenomes.</title>
        <authorList>
            <person name="Kawai M."/>
            <person name="Futagami T."/>
            <person name="Toyoda A."/>
            <person name="Takaki Y."/>
            <person name="Nishi S."/>
            <person name="Hori S."/>
            <person name="Arai W."/>
            <person name="Tsubouchi T."/>
            <person name="Morono Y."/>
            <person name="Uchiyama I."/>
            <person name="Ito T."/>
            <person name="Fujiyama A."/>
            <person name="Inagaki F."/>
            <person name="Takami H."/>
        </authorList>
    </citation>
    <scope>NUCLEOTIDE SEQUENCE</scope>
    <source>
        <strain evidence="1">Expedition CK06-06</strain>
    </source>
</reference>
<dbReference type="Gene3D" id="2.130.10.10">
    <property type="entry name" value="YVTN repeat-like/Quinoprotein amine dehydrogenase"/>
    <property type="match status" value="1"/>
</dbReference>
<sequence>STLLSYTPTPAQGFLSVTAEAVNGGRTTHVTSLAVTPSPDNHIIYAGTDGGGVYKSTDFGTTWENISRSSTIPGQNWIDPYVNDIVVDPDDANTVYAATGYLGSGNVYRSVDGGLNWNSDNVEEWNGIVSTNAAALTVLCDDGGSDYVWIGTESLGPLYAPDGENFRWPGIATAPQEDPANTGTGSMSTPLLSSSSKTETWTVTYVMPTASATVPAADASNTGDGTMSNIITDASATVTEDWTVTY</sequence>
<dbReference type="EMBL" id="BARU01038077">
    <property type="protein sequence ID" value="GAH80642.1"/>
    <property type="molecule type" value="Genomic_DNA"/>
</dbReference>
<dbReference type="AlphaFoldDB" id="X1IG05"/>
<proteinExistence type="predicted"/>
<feature type="non-terminal residue" evidence="1">
    <location>
        <position position="1"/>
    </location>
</feature>
<evidence type="ECO:0000313" key="1">
    <source>
        <dbReference type="EMBL" id="GAH80642.1"/>
    </source>
</evidence>
<comment type="caution">
    <text evidence="1">The sequence shown here is derived from an EMBL/GenBank/DDBJ whole genome shotgun (WGS) entry which is preliminary data.</text>
</comment>
<dbReference type="InterPro" id="IPR052025">
    <property type="entry name" value="Xyloglucanase_GH74"/>
</dbReference>
<protein>
    <recommendedName>
        <fullName evidence="2">Sortilin N-terminal domain-containing protein</fullName>
    </recommendedName>
</protein>
<feature type="non-terminal residue" evidence="1">
    <location>
        <position position="246"/>
    </location>
</feature>
<dbReference type="InterPro" id="IPR015943">
    <property type="entry name" value="WD40/YVTN_repeat-like_dom_sf"/>
</dbReference>
<organism evidence="1">
    <name type="scientific">marine sediment metagenome</name>
    <dbReference type="NCBI Taxonomy" id="412755"/>
    <lineage>
        <taxon>unclassified sequences</taxon>
        <taxon>metagenomes</taxon>
        <taxon>ecological metagenomes</taxon>
    </lineage>
</organism>
<dbReference type="SUPFAM" id="SSF110296">
    <property type="entry name" value="Oligoxyloglucan reducing end-specific cellobiohydrolase"/>
    <property type="match status" value="1"/>
</dbReference>
<name>X1IG05_9ZZZZ</name>
<dbReference type="GO" id="GO:0010411">
    <property type="term" value="P:xyloglucan metabolic process"/>
    <property type="evidence" value="ECO:0007669"/>
    <property type="project" value="TreeGrafter"/>
</dbReference>
<gene>
    <name evidence="1" type="ORF">S03H2_59227</name>
</gene>
<accession>X1IG05</accession>